<dbReference type="NCBIfam" id="TIGR00229">
    <property type="entry name" value="sensory_box"/>
    <property type="match status" value="1"/>
</dbReference>
<dbReference type="InterPro" id="IPR003018">
    <property type="entry name" value="GAF"/>
</dbReference>
<dbReference type="Gene3D" id="3.30.565.10">
    <property type="entry name" value="Histidine kinase-like ATPase, C-terminal domain"/>
    <property type="match status" value="1"/>
</dbReference>
<evidence type="ECO:0000256" key="2">
    <source>
        <dbReference type="ARBA" id="ARBA00004651"/>
    </source>
</evidence>
<evidence type="ECO:0000256" key="1">
    <source>
        <dbReference type="ARBA" id="ARBA00000085"/>
    </source>
</evidence>
<dbReference type="PROSITE" id="PS50113">
    <property type="entry name" value="PAC"/>
    <property type="match status" value="1"/>
</dbReference>
<dbReference type="SMART" id="SM00086">
    <property type="entry name" value="PAC"/>
    <property type="match status" value="2"/>
</dbReference>
<dbReference type="PANTHER" id="PTHR43547">
    <property type="entry name" value="TWO-COMPONENT HISTIDINE KINASE"/>
    <property type="match status" value="1"/>
</dbReference>
<evidence type="ECO:0000256" key="7">
    <source>
        <dbReference type="ARBA" id="ARBA00022989"/>
    </source>
</evidence>
<dbReference type="InterPro" id="IPR036890">
    <property type="entry name" value="HATPase_C_sf"/>
</dbReference>
<evidence type="ECO:0000313" key="13">
    <source>
        <dbReference type="EMBL" id="CAI8763479.1"/>
    </source>
</evidence>
<keyword evidence="14" id="KW-1185">Reference proteome</keyword>
<reference evidence="13 14" key="1">
    <citation type="submission" date="2023-03" db="EMBL/GenBank/DDBJ databases">
        <authorList>
            <person name="Pearce D."/>
        </authorList>
    </citation>
    <scope>NUCLEOTIDE SEQUENCE [LARGE SCALE GENOMIC DNA]</scope>
    <source>
        <strain evidence="13">Msz</strain>
    </source>
</reference>
<evidence type="ECO:0000256" key="3">
    <source>
        <dbReference type="ARBA" id="ARBA00012438"/>
    </source>
</evidence>
<dbReference type="PROSITE" id="PS50109">
    <property type="entry name" value="HIS_KIN"/>
    <property type="match status" value="1"/>
</dbReference>
<keyword evidence="13" id="KW-0808">Transferase</keyword>
<accession>A0ABN8WYJ8</accession>
<dbReference type="InterPro" id="IPR005467">
    <property type="entry name" value="His_kinase_dom"/>
</dbReference>
<dbReference type="Gene3D" id="3.30.450.40">
    <property type="match status" value="1"/>
</dbReference>
<dbReference type="InterPro" id="IPR007895">
    <property type="entry name" value="MASE1"/>
</dbReference>
<evidence type="ECO:0000256" key="6">
    <source>
        <dbReference type="ARBA" id="ARBA00022692"/>
    </source>
</evidence>
<dbReference type="Pfam" id="PF13426">
    <property type="entry name" value="PAS_9"/>
    <property type="match status" value="1"/>
</dbReference>
<dbReference type="InterPro" id="IPR004358">
    <property type="entry name" value="Sig_transdc_His_kin-like_C"/>
</dbReference>
<comment type="catalytic activity">
    <reaction evidence="1">
        <text>ATP + protein L-histidine = ADP + protein N-phospho-L-histidine.</text>
        <dbReference type="EC" id="2.7.13.3"/>
    </reaction>
</comment>
<keyword evidence="4" id="KW-1003">Cell membrane</keyword>
<dbReference type="PROSITE" id="PS50112">
    <property type="entry name" value="PAS"/>
    <property type="match status" value="1"/>
</dbReference>
<dbReference type="GO" id="GO:0004673">
    <property type="term" value="F:protein histidine kinase activity"/>
    <property type="evidence" value="ECO:0007669"/>
    <property type="project" value="UniProtKB-EC"/>
</dbReference>
<protein>
    <recommendedName>
        <fullName evidence="3">histidine kinase</fullName>
        <ecNumber evidence="3">2.7.13.3</ecNumber>
    </recommendedName>
</protein>
<organism evidence="13 14">
    <name type="scientific">Methylocaldum szegediense</name>
    <dbReference type="NCBI Taxonomy" id="73780"/>
    <lineage>
        <taxon>Bacteria</taxon>
        <taxon>Pseudomonadati</taxon>
        <taxon>Pseudomonadota</taxon>
        <taxon>Gammaproteobacteria</taxon>
        <taxon>Methylococcales</taxon>
        <taxon>Methylococcaceae</taxon>
        <taxon>Methylocaldum</taxon>
    </lineage>
</organism>
<comment type="subcellular location">
    <subcellularLocation>
        <location evidence="2">Cell membrane</location>
        <topology evidence="2">Multi-pass membrane protein</topology>
    </subcellularLocation>
</comment>
<dbReference type="InterPro" id="IPR003594">
    <property type="entry name" value="HATPase_dom"/>
</dbReference>
<feature type="transmembrane region" description="Helical" evidence="9">
    <location>
        <begin position="136"/>
        <end position="163"/>
    </location>
</feature>
<feature type="transmembrane region" description="Helical" evidence="9">
    <location>
        <begin position="246"/>
        <end position="263"/>
    </location>
</feature>
<dbReference type="Proteomes" id="UP001162030">
    <property type="component" value="Chromosome"/>
</dbReference>
<keyword evidence="5" id="KW-0597">Phosphoprotein</keyword>
<gene>
    <name evidence="13" type="ORF">MSZNOR_0888</name>
</gene>
<feature type="transmembrane region" description="Helical" evidence="9">
    <location>
        <begin position="175"/>
        <end position="196"/>
    </location>
</feature>
<dbReference type="InterPro" id="IPR000700">
    <property type="entry name" value="PAS-assoc_C"/>
</dbReference>
<dbReference type="SMART" id="SM00388">
    <property type="entry name" value="HisKA"/>
    <property type="match status" value="1"/>
</dbReference>
<dbReference type="CDD" id="cd00082">
    <property type="entry name" value="HisKA"/>
    <property type="match status" value="1"/>
</dbReference>
<evidence type="ECO:0000259" key="12">
    <source>
        <dbReference type="PROSITE" id="PS50113"/>
    </source>
</evidence>
<evidence type="ECO:0000259" key="10">
    <source>
        <dbReference type="PROSITE" id="PS50109"/>
    </source>
</evidence>
<feature type="domain" description="PAC" evidence="12">
    <location>
        <begin position="425"/>
        <end position="477"/>
    </location>
</feature>
<dbReference type="EC" id="2.7.13.3" evidence="3"/>
<dbReference type="SUPFAM" id="SSF55785">
    <property type="entry name" value="PYP-like sensor domain (PAS domain)"/>
    <property type="match status" value="2"/>
</dbReference>
<dbReference type="InterPro" id="IPR029016">
    <property type="entry name" value="GAF-like_dom_sf"/>
</dbReference>
<dbReference type="SMART" id="SM00091">
    <property type="entry name" value="PAS"/>
    <property type="match status" value="2"/>
</dbReference>
<dbReference type="InterPro" id="IPR003661">
    <property type="entry name" value="HisK_dim/P_dom"/>
</dbReference>
<keyword evidence="7 9" id="KW-1133">Transmembrane helix</keyword>
<keyword evidence="13" id="KW-0418">Kinase</keyword>
<dbReference type="Pfam" id="PF02518">
    <property type="entry name" value="HATPase_c"/>
    <property type="match status" value="1"/>
</dbReference>
<dbReference type="PANTHER" id="PTHR43547:SF2">
    <property type="entry name" value="HYBRID SIGNAL TRANSDUCTION HISTIDINE KINASE C"/>
    <property type="match status" value="1"/>
</dbReference>
<dbReference type="SMART" id="SM00065">
    <property type="entry name" value="GAF"/>
    <property type="match status" value="1"/>
</dbReference>
<evidence type="ECO:0000256" key="4">
    <source>
        <dbReference type="ARBA" id="ARBA00022475"/>
    </source>
</evidence>
<dbReference type="SUPFAM" id="SSF55781">
    <property type="entry name" value="GAF domain-like"/>
    <property type="match status" value="1"/>
</dbReference>
<evidence type="ECO:0000256" key="5">
    <source>
        <dbReference type="ARBA" id="ARBA00022553"/>
    </source>
</evidence>
<dbReference type="InterPro" id="IPR001610">
    <property type="entry name" value="PAC"/>
</dbReference>
<keyword evidence="8 9" id="KW-0472">Membrane</keyword>
<dbReference type="Pfam" id="PF05231">
    <property type="entry name" value="MASE1"/>
    <property type="match status" value="1"/>
</dbReference>
<feature type="transmembrane region" description="Helical" evidence="9">
    <location>
        <begin position="74"/>
        <end position="95"/>
    </location>
</feature>
<dbReference type="EMBL" id="OX458333">
    <property type="protein sequence ID" value="CAI8763479.1"/>
    <property type="molecule type" value="Genomic_DNA"/>
</dbReference>
<dbReference type="Pfam" id="PF13185">
    <property type="entry name" value="GAF_2"/>
    <property type="match status" value="1"/>
</dbReference>
<dbReference type="Gene3D" id="3.30.450.20">
    <property type="entry name" value="PAS domain"/>
    <property type="match status" value="2"/>
</dbReference>
<dbReference type="SUPFAM" id="SSF55874">
    <property type="entry name" value="ATPase domain of HSP90 chaperone/DNA topoisomerase II/histidine kinase"/>
    <property type="match status" value="1"/>
</dbReference>
<sequence length="1016" mass="111092">MDTIIAASMQSERFSSGYKTTHRWPSVWSLLGFAVGLFGLALASDWISPNPYHFIPFWLPGGFYLATLATRPRLLWPAFIITALTVDFSVNVLVFEQVYSVAAAFSFGNTVEALTGAWLLGRVIGTPLRLDTVQNVVALTVLGALLSSAVGATVGTVAVAAAYGEPPASVWLTWWTGDIAGIMVTAPFSLALPATWSYWRMLAPARRIEALAAMASVAGLALAVFTNRIPFPYVIMPPLLWMGVRFGIPGVSFSILVLGVIAARCTAEGHGAFAEPQFDTSDRALLVQSLIVLFSISVLVLGALANQWQQALVALKRARDQLEKKVDERTAILRDTLRLQQAILDGANYCIVSVNRQGIIQTINKAAEKALGYSAEELVGKETPAIFHDPAELEAYAKTLADKLGQPASSSVTVLPALIEACGSTETEWSLIRKDGSRFPAQVSISVMRDEKGAITGYLGIANDITMRKEAQKALQQSQHDLNRAQAVGKIGSWRLNIQSNELLWSAENHRIFGIPEGTPLTYQTFLDCVHPDDRRYVDRSWKAALGGAPYDIEHRIVVGKDIRWVHEKAELEFDRGTLVGAFGTTQDITDLKRAELALRRHNQRQAELLAISRAALDSHTTDVQLSRMVFEKVHALLDADVGFSHRVDESAQSLRLITSYGVSDTLLPDIEKLEMETSLCGTVAATGSPLSADSARIEDDPDGVILRKAGLRAYACHPLMAGDGRPLGTLSFASTRRDHFDPEEIEFLRTLSLFTAMAWDRTRAMDALHEADRRKNEFLAMLAHELRNPLAPIRNAAQLIRKLGADEPRLQGAREIIDRQLIHLSRLVDDLLDVSRITQGKVTLRKEIIALNTVIERAIEATRPLIESRRHHLDVKTSPAPLLVVGDATRLIQVVANLLNNAAKYTEEGGSISLRTETRGERVLIRIKDTGLGIAPELLPHVFDLFIQGERSLDRSQGGLGIGLTLVRRLVELHGGRIEAFSGGPGKGSEFVVELPLVATPASGQTATVRDSSLH</sequence>
<dbReference type="SMART" id="SM00387">
    <property type="entry name" value="HATPase_c"/>
    <property type="match status" value="1"/>
</dbReference>
<feature type="domain" description="Histidine kinase" evidence="10">
    <location>
        <begin position="782"/>
        <end position="1000"/>
    </location>
</feature>
<dbReference type="InterPro" id="IPR035965">
    <property type="entry name" value="PAS-like_dom_sf"/>
</dbReference>
<evidence type="ECO:0000259" key="11">
    <source>
        <dbReference type="PROSITE" id="PS50112"/>
    </source>
</evidence>
<dbReference type="InterPro" id="IPR000014">
    <property type="entry name" value="PAS"/>
</dbReference>
<dbReference type="Pfam" id="PF08447">
    <property type="entry name" value="PAS_3"/>
    <property type="match status" value="1"/>
</dbReference>
<feature type="transmembrane region" description="Helical" evidence="9">
    <location>
        <begin position="208"/>
        <end position="226"/>
    </location>
</feature>
<evidence type="ECO:0000256" key="9">
    <source>
        <dbReference type="SAM" id="Phobius"/>
    </source>
</evidence>
<feature type="domain" description="PAS" evidence="11">
    <location>
        <begin position="336"/>
        <end position="407"/>
    </location>
</feature>
<keyword evidence="6 9" id="KW-0812">Transmembrane</keyword>
<evidence type="ECO:0000313" key="14">
    <source>
        <dbReference type="Proteomes" id="UP001162030"/>
    </source>
</evidence>
<dbReference type="InterPro" id="IPR013655">
    <property type="entry name" value="PAS_fold_3"/>
</dbReference>
<dbReference type="InterPro" id="IPR036097">
    <property type="entry name" value="HisK_dim/P_sf"/>
</dbReference>
<evidence type="ECO:0000256" key="8">
    <source>
        <dbReference type="ARBA" id="ARBA00023136"/>
    </source>
</evidence>
<dbReference type="Gene3D" id="2.10.70.100">
    <property type="match status" value="1"/>
</dbReference>
<dbReference type="Gene3D" id="1.10.287.130">
    <property type="match status" value="1"/>
</dbReference>
<dbReference type="PRINTS" id="PR00344">
    <property type="entry name" value="BCTRLSENSOR"/>
</dbReference>
<dbReference type="Pfam" id="PF00512">
    <property type="entry name" value="HisKA"/>
    <property type="match status" value="1"/>
</dbReference>
<feature type="transmembrane region" description="Helical" evidence="9">
    <location>
        <begin position="284"/>
        <end position="305"/>
    </location>
</feature>
<name>A0ABN8WYJ8_9GAMM</name>
<proteinExistence type="predicted"/>
<dbReference type="RefSeq" id="WP_084162383.1">
    <property type="nucleotide sequence ID" value="NZ_OX458333.1"/>
</dbReference>
<dbReference type="SUPFAM" id="SSF47384">
    <property type="entry name" value="Homodimeric domain of signal transducing histidine kinase"/>
    <property type="match status" value="1"/>
</dbReference>
<dbReference type="CDD" id="cd00130">
    <property type="entry name" value="PAS"/>
    <property type="match status" value="2"/>
</dbReference>